<dbReference type="AlphaFoldDB" id="W4M689"/>
<gene>
    <name evidence="1" type="ORF">ETSY2_20650</name>
</gene>
<evidence type="ECO:0008006" key="3">
    <source>
        <dbReference type="Google" id="ProtNLM"/>
    </source>
</evidence>
<organism evidence="1 2">
    <name type="scientific">Candidatus Entotheonella gemina</name>
    <dbReference type="NCBI Taxonomy" id="1429439"/>
    <lineage>
        <taxon>Bacteria</taxon>
        <taxon>Pseudomonadati</taxon>
        <taxon>Nitrospinota/Tectimicrobiota group</taxon>
        <taxon>Candidatus Tectimicrobiota</taxon>
        <taxon>Candidatus Entotheonellia</taxon>
        <taxon>Candidatus Entotheonellales</taxon>
        <taxon>Candidatus Entotheonellaceae</taxon>
        <taxon>Candidatus Entotheonella</taxon>
    </lineage>
</organism>
<dbReference type="PATRIC" id="fig|1429439.4.peg.3514"/>
<sequence>MGPESHGAMEAGHQYVYMPNTSALVDGQGSFEMAYSQFRNLHEVANRFELELQTQERLFADGPEVAPSHRLTEDLEDKAPLALQIDTEKARSEMMITPVLVELVRLHRPRISLFSGTEFNVDPERDLNGFCDFLISGSSNQRILTRPLVVIVEAKAGMISSGLPQCLAEMVAAQIFNAAGNGFDQPVYGGVTTGTNWQFIKLHRQIAWIDRDEYYLDNLPKLLGILSSMVMAVESSHTRLKS</sequence>
<reference evidence="1 2" key="1">
    <citation type="journal article" date="2014" name="Nature">
        <title>An environmental bacterial taxon with a large and distinct metabolic repertoire.</title>
        <authorList>
            <person name="Wilson M.C."/>
            <person name="Mori T."/>
            <person name="Ruckert C."/>
            <person name="Uria A.R."/>
            <person name="Helf M.J."/>
            <person name="Takada K."/>
            <person name="Gernert C."/>
            <person name="Steffens U.A."/>
            <person name="Heycke N."/>
            <person name="Schmitt S."/>
            <person name="Rinke C."/>
            <person name="Helfrich E.J."/>
            <person name="Brachmann A.O."/>
            <person name="Gurgui C."/>
            <person name="Wakimoto T."/>
            <person name="Kracht M."/>
            <person name="Crusemann M."/>
            <person name="Hentschel U."/>
            <person name="Abe I."/>
            <person name="Matsunaga S."/>
            <person name="Kalinowski J."/>
            <person name="Takeyama H."/>
            <person name="Piel J."/>
        </authorList>
    </citation>
    <scope>NUCLEOTIDE SEQUENCE [LARGE SCALE GENOMIC DNA]</scope>
    <source>
        <strain evidence="2">TSY2</strain>
    </source>
</reference>
<protein>
    <recommendedName>
        <fullName evidence="3">Type I restriction enzyme R protein N-terminal domain-containing protein</fullName>
    </recommendedName>
</protein>
<evidence type="ECO:0000313" key="1">
    <source>
        <dbReference type="EMBL" id="ETX05839.1"/>
    </source>
</evidence>
<dbReference type="Proteomes" id="UP000019140">
    <property type="component" value="Unassembled WGS sequence"/>
</dbReference>
<evidence type="ECO:0000313" key="2">
    <source>
        <dbReference type="Proteomes" id="UP000019140"/>
    </source>
</evidence>
<dbReference type="HOGENOM" id="CLU_084165_1_0_7"/>
<comment type="caution">
    <text evidence="1">The sequence shown here is derived from an EMBL/GenBank/DDBJ whole genome shotgun (WGS) entry which is preliminary data.</text>
</comment>
<proteinExistence type="predicted"/>
<name>W4M689_9BACT</name>
<accession>W4M689</accession>
<keyword evidence="2" id="KW-1185">Reference proteome</keyword>
<dbReference type="EMBL" id="AZHX01000855">
    <property type="protein sequence ID" value="ETX05839.1"/>
    <property type="molecule type" value="Genomic_DNA"/>
</dbReference>